<feature type="binding site" evidence="9">
    <location>
        <position position="108"/>
    </location>
    <ligand>
        <name>Mg(2+)</name>
        <dbReference type="ChEBI" id="CHEBI:18420"/>
        <label>1</label>
    </ligand>
</feature>
<feature type="binding site" evidence="9">
    <location>
        <position position="104"/>
    </location>
    <ligand>
        <name>Mg(2+)</name>
        <dbReference type="ChEBI" id="CHEBI:18420"/>
        <label>2</label>
    </ligand>
</feature>
<feature type="binding site" evidence="9">
    <location>
        <position position="156"/>
    </location>
    <ligand>
        <name>Mg(2+)</name>
        <dbReference type="ChEBI" id="CHEBI:18420"/>
        <label>1</label>
    </ligand>
</feature>
<protein>
    <recommendedName>
        <fullName evidence="5">GDP-mannose pyrophosphatase</fullName>
    </recommendedName>
    <alternativeName>
        <fullName evidence="7">GDP-mannose hydrolase</fullName>
    </alternativeName>
    <alternativeName>
        <fullName evidence="8">GDPMK</fullName>
    </alternativeName>
</protein>
<keyword evidence="9" id="KW-0460">Magnesium</keyword>
<organism evidence="12 13">
    <name type="scientific">Rhizobium grahamii</name>
    <dbReference type="NCBI Taxonomy" id="1120045"/>
    <lineage>
        <taxon>Bacteria</taxon>
        <taxon>Pseudomonadati</taxon>
        <taxon>Pseudomonadota</taxon>
        <taxon>Alphaproteobacteria</taxon>
        <taxon>Hyphomicrobiales</taxon>
        <taxon>Rhizobiaceae</taxon>
        <taxon>Rhizobium/Agrobacterium group</taxon>
        <taxon>Rhizobium</taxon>
    </lineage>
</organism>
<name>A0A5Q0C3P0_9HYPH</name>
<dbReference type="InterPro" id="IPR015797">
    <property type="entry name" value="NUDIX_hydrolase-like_dom_sf"/>
</dbReference>
<dbReference type="SUPFAM" id="SSF55811">
    <property type="entry name" value="Nudix"/>
    <property type="match status" value="1"/>
</dbReference>
<comment type="cofactor">
    <cofactor evidence="2 9">
        <name>Mg(2+)</name>
        <dbReference type="ChEBI" id="CHEBI:18420"/>
    </cofactor>
</comment>
<dbReference type="AlphaFoldDB" id="A0A5Q0C3P0"/>
<evidence type="ECO:0000256" key="7">
    <source>
        <dbReference type="ARBA" id="ARBA00032162"/>
    </source>
</evidence>
<dbReference type="KEGG" id="rgr:FZ934_06240"/>
<feature type="short sequence motif" description="Nudix box" evidence="10">
    <location>
        <begin position="90"/>
        <end position="111"/>
    </location>
</feature>
<sequence length="203" mass="22206">MKGRRSLTSTAITSSTLLYKGWGSLTQHVFRYRRVDGATAVMSREVYDRGHAASVLLHNPSEDTVVLVRQFRPAPMVNGDDPYMLEACAGILEGDEPEQCVRREALEEAGVVVKDLKFVAAAYGNPAGLTEVVSMFVGSYGEDDRSAGGGLAHEGEDIEVVEVPFQAAFDMIASGDIVDMKTIILLQHMMIERMRATSHAKRD</sequence>
<evidence type="ECO:0000313" key="12">
    <source>
        <dbReference type="EMBL" id="QFY60063.1"/>
    </source>
</evidence>
<dbReference type="PROSITE" id="PS51462">
    <property type="entry name" value="NUDIX"/>
    <property type="match status" value="1"/>
</dbReference>
<proteinExistence type="inferred from homology"/>
<dbReference type="GO" id="GO:0005829">
    <property type="term" value="C:cytosol"/>
    <property type="evidence" value="ECO:0007669"/>
    <property type="project" value="TreeGrafter"/>
</dbReference>
<dbReference type="InterPro" id="IPR004385">
    <property type="entry name" value="NDP_pyrophosphatase"/>
</dbReference>
<evidence type="ECO:0000256" key="1">
    <source>
        <dbReference type="ARBA" id="ARBA00000847"/>
    </source>
</evidence>
<dbReference type="GO" id="GO:0046872">
    <property type="term" value="F:metal ion binding"/>
    <property type="evidence" value="ECO:0007669"/>
    <property type="project" value="UniProtKB-KW"/>
</dbReference>
<evidence type="ECO:0000256" key="8">
    <source>
        <dbReference type="ARBA" id="ARBA00032272"/>
    </source>
</evidence>
<comment type="catalytic activity">
    <reaction evidence="1">
        <text>GDP-alpha-D-mannose + H2O = alpha-D-mannose 1-phosphate + GMP + 2 H(+)</text>
        <dbReference type="Rhea" id="RHEA:27978"/>
        <dbReference type="ChEBI" id="CHEBI:15377"/>
        <dbReference type="ChEBI" id="CHEBI:15378"/>
        <dbReference type="ChEBI" id="CHEBI:57527"/>
        <dbReference type="ChEBI" id="CHEBI:58115"/>
        <dbReference type="ChEBI" id="CHEBI:58409"/>
    </reaction>
</comment>
<accession>A0A5Q0C3P0</accession>
<dbReference type="NCBIfam" id="TIGR00052">
    <property type="entry name" value="nudix-type nucleoside diphosphatase, YffH/AdpP family"/>
    <property type="match status" value="1"/>
</dbReference>
<comment type="similarity">
    <text evidence="3">Belongs to the Nudix hydrolase family. NudK subfamily.</text>
</comment>
<evidence type="ECO:0000259" key="11">
    <source>
        <dbReference type="PROSITE" id="PS51462"/>
    </source>
</evidence>
<evidence type="ECO:0000256" key="10">
    <source>
        <dbReference type="PIRSR" id="PIRSR604385-3"/>
    </source>
</evidence>
<dbReference type="Proteomes" id="UP000326881">
    <property type="component" value="Chromosome"/>
</dbReference>
<dbReference type="EMBL" id="CP043498">
    <property type="protein sequence ID" value="QFY60063.1"/>
    <property type="molecule type" value="Genomic_DNA"/>
</dbReference>
<dbReference type="GO" id="GO:0006753">
    <property type="term" value="P:nucleoside phosphate metabolic process"/>
    <property type="evidence" value="ECO:0007669"/>
    <property type="project" value="TreeGrafter"/>
</dbReference>
<evidence type="ECO:0000256" key="9">
    <source>
        <dbReference type="PIRSR" id="PIRSR604385-2"/>
    </source>
</evidence>
<dbReference type="GO" id="GO:0016818">
    <property type="term" value="F:hydrolase activity, acting on acid anhydrides, in phosphorus-containing anhydrides"/>
    <property type="evidence" value="ECO:0007669"/>
    <property type="project" value="InterPro"/>
</dbReference>
<evidence type="ECO:0000256" key="6">
    <source>
        <dbReference type="ARBA" id="ARBA00022801"/>
    </source>
</evidence>
<keyword evidence="9" id="KW-0479">Metal-binding</keyword>
<dbReference type="Gene3D" id="3.90.79.10">
    <property type="entry name" value="Nucleoside Triphosphate Pyrophosphohydrolase"/>
    <property type="match status" value="1"/>
</dbReference>
<dbReference type="Pfam" id="PF00293">
    <property type="entry name" value="NUDIX"/>
    <property type="match status" value="1"/>
</dbReference>
<dbReference type="PANTHER" id="PTHR11839">
    <property type="entry name" value="UDP/ADP-SUGAR PYROPHOSPHATASE"/>
    <property type="match status" value="1"/>
</dbReference>
<dbReference type="GO" id="GO:0019693">
    <property type="term" value="P:ribose phosphate metabolic process"/>
    <property type="evidence" value="ECO:0007669"/>
    <property type="project" value="TreeGrafter"/>
</dbReference>
<evidence type="ECO:0000256" key="2">
    <source>
        <dbReference type="ARBA" id="ARBA00001946"/>
    </source>
</evidence>
<dbReference type="OrthoDB" id="5292471at2"/>
<keyword evidence="13" id="KW-1185">Reference proteome</keyword>
<dbReference type="PANTHER" id="PTHR11839:SF18">
    <property type="entry name" value="NUDIX HYDROLASE DOMAIN-CONTAINING PROTEIN"/>
    <property type="match status" value="1"/>
</dbReference>
<dbReference type="CDD" id="cd24157">
    <property type="entry name" value="NUDIX_GDPMK"/>
    <property type="match status" value="1"/>
</dbReference>
<reference evidence="12 13" key="1">
    <citation type="submission" date="2019-08" db="EMBL/GenBank/DDBJ databases">
        <title>Prosopis cineraria nodule microbiome.</title>
        <authorList>
            <person name="Ali R."/>
            <person name="Chaluvadi S.R."/>
            <person name="Wang X."/>
        </authorList>
    </citation>
    <scope>NUCLEOTIDE SEQUENCE [LARGE SCALE GENOMIC DNA]</scope>
    <source>
        <strain evidence="12 13">BG7</strain>
    </source>
</reference>
<keyword evidence="6" id="KW-0378">Hydrolase</keyword>
<evidence type="ECO:0000256" key="5">
    <source>
        <dbReference type="ARBA" id="ARBA00016377"/>
    </source>
</evidence>
<dbReference type="InterPro" id="IPR000086">
    <property type="entry name" value="NUDIX_hydrolase_dom"/>
</dbReference>
<comment type="subunit">
    <text evidence="4">Homodimer.</text>
</comment>
<feature type="binding site" evidence="9">
    <location>
        <position position="89"/>
    </location>
    <ligand>
        <name>Mg(2+)</name>
        <dbReference type="ChEBI" id="CHEBI:18420"/>
        <label>1</label>
    </ligand>
</feature>
<feature type="domain" description="Nudix hydrolase" evidence="11">
    <location>
        <begin position="48"/>
        <end position="185"/>
    </location>
</feature>
<gene>
    <name evidence="12" type="ORF">FZ934_06240</name>
</gene>
<evidence type="ECO:0000256" key="4">
    <source>
        <dbReference type="ARBA" id="ARBA00011738"/>
    </source>
</evidence>
<evidence type="ECO:0000256" key="3">
    <source>
        <dbReference type="ARBA" id="ARBA00007275"/>
    </source>
</evidence>
<evidence type="ECO:0000313" key="13">
    <source>
        <dbReference type="Proteomes" id="UP000326881"/>
    </source>
</evidence>